<keyword evidence="2" id="KW-0067">ATP-binding</keyword>
<proteinExistence type="predicted"/>
<dbReference type="Pfam" id="PF02771">
    <property type="entry name" value="Acyl-CoA_dh_N"/>
    <property type="match status" value="1"/>
</dbReference>
<dbReference type="InterPro" id="IPR027417">
    <property type="entry name" value="P-loop_NTPase"/>
</dbReference>
<dbReference type="InterPro" id="IPR050173">
    <property type="entry name" value="ABC_transporter_C-like"/>
</dbReference>
<evidence type="ECO:0008006" key="7">
    <source>
        <dbReference type="Google" id="ProtNLM"/>
    </source>
</evidence>
<protein>
    <recommendedName>
        <fullName evidence="7">ABC transporter domain-containing protein</fullName>
    </recommendedName>
</protein>
<keyword evidence="6" id="KW-1185">Reference proteome</keyword>
<dbReference type="PANTHER" id="PTHR24223:SF189">
    <property type="entry name" value="ABC TRANSPORTER C FAMILY MEMBER 5"/>
    <property type="match status" value="1"/>
</dbReference>
<dbReference type="FunFam" id="3.40.50.300:FF:003872">
    <property type="entry name" value="Multidrug resistance associated protein, putative"/>
    <property type="match status" value="1"/>
</dbReference>
<keyword evidence="1" id="KW-0547">Nucleotide-binding</keyword>
<evidence type="ECO:0000259" key="4">
    <source>
        <dbReference type="Pfam" id="PF02771"/>
    </source>
</evidence>
<gene>
    <name evidence="5" type="ORF">ERUC_LOCUS1070</name>
</gene>
<dbReference type="InterPro" id="IPR003439">
    <property type="entry name" value="ABC_transporter-like_ATP-bd"/>
</dbReference>
<dbReference type="Pfam" id="PF00005">
    <property type="entry name" value="ABC_tran"/>
    <property type="match status" value="1"/>
</dbReference>
<sequence length="138" mass="15646">MDKAKYKNVIHACSLKRDLELFSHGDQTIIGDKGINLRGGQKQRVQLARALYQEADVYLLDDPFSAVDAHTGSELFKAVRKRVREFMEKEVAPIMTEYWEKTEFPFYIIPKFGALGVVGGSIKRLNKEKIISGLLGSR</sequence>
<evidence type="ECO:0000313" key="5">
    <source>
        <dbReference type="EMBL" id="CAH8286842.1"/>
    </source>
</evidence>
<reference evidence="5 6" key="1">
    <citation type="submission" date="2022-03" db="EMBL/GenBank/DDBJ databases">
        <authorList>
            <person name="Macdonald S."/>
            <person name="Ahmed S."/>
            <person name="Newling K."/>
        </authorList>
    </citation>
    <scope>NUCLEOTIDE SEQUENCE [LARGE SCALE GENOMIC DNA]</scope>
</reference>
<dbReference type="PANTHER" id="PTHR24223">
    <property type="entry name" value="ATP-BINDING CASSETTE SUB-FAMILY C"/>
    <property type="match status" value="1"/>
</dbReference>
<feature type="domain" description="Acyl-CoA dehydrogenase/oxidase N-terminal" evidence="4">
    <location>
        <begin position="77"/>
        <end position="122"/>
    </location>
</feature>
<evidence type="ECO:0000256" key="2">
    <source>
        <dbReference type="ARBA" id="ARBA00022840"/>
    </source>
</evidence>
<dbReference type="InterPro" id="IPR009100">
    <property type="entry name" value="AcylCoA_DH/oxidase_NM_dom_sf"/>
</dbReference>
<dbReference type="Gene3D" id="3.40.50.300">
    <property type="entry name" value="P-loop containing nucleotide triphosphate hydrolases"/>
    <property type="match status" value="1"/>
</dbReference>
<dbReference type="EMBL" id="CAKOAT010037781">
    <property type="protein sequence ID" value="CAH8286842.1"/>
    <property type="molecule type" value="Genomic_DNA"/>
</dbReference>
<feature type="domain" description="ABC transporter" evidence="3">
    <location>
        <begin position="24"/>
        <end position="64"/>
    </location>
</feature>
<name>A0ABC8IXR8_ERUVS</name>
<dbReference type="AlphaFoldDB" id="A0ABC8IXR8"/>
<dbReference type="GO" id="GO:0005524">
    <property type="term" value="F:ATP binding"/>
    <property type="evidence" value="ECO:0007669"/>
    <property type="project" value="UniProtKB-KW"/>
</dbReference>
<organism evidence="5 6">
    <name type="scientific">Eruca vesicaria subsp. sativa</name>
    <name type="common">Garden rocket</name>
    <name type="synonym">Eruca sativa</name>
    <dbReference type="NCBI Taxonomy" id="29727"/>
    <lineage>
        <taxon>Eukaryota</taxon>
        <taxon>Viridiplantae</taxon>
        <taxon>Streptophyta</taxon>
        <taxon>Embryophyta</taxon>
        <taxon>Tracheophyta</taxon>
        <taxon>Spermatophyta</taxon>
        <taxon>Magnoliopsida</taxon>
        <taxon>eudicotyledons</taxon>
        <taxon>Gunneridae</taxon>
        <taxon>Pentapetalae</taxon>
        <taxon>rosids</taxon>
        <taxon>malvids</taxon>
        <taxon>Brassicales</taxon>
        <taxon>Brassicaceae</taxon>
        <taxon>Brassiceae</taxon>
        <taxon>Eruca</taxon>
    </lineage>
</organism>
<evidence type="ECO:0000256" key="1">
    <source>
        <dbReference type="ARBA" id="ARBA00022741"/>
    </source>
</evidence>
<dbReference type="SUPFAM" id="SSF56645">
    <property type="entry name" value="Acyl-CoA dehydrogenase NM domain-like"/>
    <property type="match status" value="1"/>
</dbReference>
<evidence type="ECO:0000259" key="3">
    <source>
        <dbReference type="Pfam" id="PF00005"/>
    </source>
</evidence>
<dbReference type="Proteomes" id="UP001642260">
    <property type="component" value="Unassembled WGS sequence"/>
</dbReference>
<accession>A0ABC8IXR8</accession>
<dbReference type="SUPFAM" id="SSF52540">
    <property type="entry name" value="P-loop containing nucleoside triphosphate hydrolases"/>
    <property type="match status" value="1"/>
</dbReference>
<evidence type="ECO:0000313" key="6">
    <source>
        <dbReference type="Proteomes" id="UP001642260"/>
    </source>
</evidence>
<comment type="caution">
    <text evidence="5">The sequence shown here is derived from an EMBL/GenBank/DDBJ whole genome shotgun (WGS) entry which is preliminary data.</text>
</comment>
<dbReference type="InterPro" id="IPR013786">
    <property type="entry name" value="AcylCoA_DH/ox_N"/>
</dbReference>